<dbReference type="HAMAP" id="MF_00201">
    <property type="entry name" value="RecO"/>
    <property type="match status" value="1"/>
</dbReference>
<dbReference type="Pfam" id="PF11967">
    <property type="entry name" value="RecO_N"/>
    <property type="match status" value="1"/>
</dbReference>
<evidence type="ECO:0000256" key="5">
    <source>
        <dbReference type="ARBA" id="ARBA00023204"/>
    </source>
</evidence>
<evidence type="ECO:0000313" key="9">
    <source>
        <dbReference type="EMBL" id="MCQ8895936.1"/>
    </source>
</evidence>
<name>A0ABT1WEI9_9BURK</name>
<dbReference type="PANTHER" id="PTHR33991:SF1">
    <property type="entry name" value="DNA REPAIR PROTEIN RECO"/>
    <property type="match status" value="1"/>
</dbReference>
<sequence>MNRNIALSDTAFVLHAVPYKETSLIVELFCRESGRLPVVAKGAKRPHSGLRAVLVSFQPIHVRFSGRSEVKTLMAAEWAGGLLAPTDKALFSAYYLNELLMQGLGREDAHPALFDSYAQALAALAVGEDMTQVVRRFEIELLQALGYGLTLDHDADGQPIRPDALYVWLNEVGWSHSDGLGVLPGDDAIVEHGVPGQVILDLQSGVLTRAAASVLKMVTRKMLAAHVAPNGVVSRSWMEQLIKA</sequence>
<dbReference type="EMBL" id="JANIGO010000002">
    <property type="protein sequence ID" value="MCQ8895936.1"/>
    <property type="molecule type" value="Genomic_DNA"/>
</dbReference>
<dbReference type="Proteomes" id="UP001204142">
    <property type="component" value="Unassembled WGS sequence"/>
</dbReference>
<dbReference type="InterPro" id="IPR037278">
    <property type="entry name" value="ARFGAP/RecO"/>
</dbReference>
<evidence type="ECO:0000313" key="10">
    <source>
        <dbReference type="Proteomes" id="UP001204142"/>
    </source>
</evidence>
<protein>
    <recommendedName>
        <fullName evidence="2 7">DNA repair protein RecO</fullName>
    </recommendedName>
    <alternativeName>
        <fullName evidence="6 7">Recombination protein O</fullName>
    </alternativeName>
</protein>
<organism evidence="9 10">
    <name type="scientific">Limnobacter humi</name>
    <dbReference type="NCBI Taxonomy" id="1778671"/>
    <lineage>
        <taxon>Bacteria</taxon>
        <taxon>Pseudomonadati</taxon>
        <taxon>Pseudomonadota</taxon>
        <taxon>Betaproteobacteria</taxon>
        <taxon>Burkholderiales</taxon>
        <taxon>Burkholderiaceae</taxon>
        <taxon>Limnobacter</taxon>
    </lineage>
</organism>
<evidence type="ECO:0000256" key="1">
    <source>
        <dbReference type="ARBA" id="ARBA00007452"/>
    </source>
</evidence>
<feature type="domain" description="DNA replication/recombination mediator RecO N-terminal" evidence="8">
    <location>
        <begin position="8"/>
        <end position="79"/>
    </location>
</feature>
<comment type="caution">
    <text evidence="9">The sequence shown here is derived from an EMBL/GenBank/DDBJ whole genome shotgun (WGS) entry which is preliminary data.</text>
</comment>
<dbReference type="Gene3D" id="1.20.1440.120">
    <property type="entry name" value="Recombination protein O, C-terminal domain"/>
    <property type="match status" value="1"/>
</dbReference>
<evidence type="ECO:0000256" key="7">
    <source>
        <dbReference type="HAMAP-Rule" id="MF_00201"/>
    </source>
</evidence>
<keyword evidence="5 7" id="KW-0234">DNA repair</keyword>
<dbReference type="PANTHER" id="PTHR33991">
    <property type="entry name" value="DNA REPAIR PROTEIN RECO"/>
    <property type="match status" value="1"/>
</dbReference>
<dbReference type="InterPro" id="IPR042242">
    <property type="entry name" value="RecO_C"/>
</dbReference>
<evidence type="ECO:0000256" key="4">
    <source>
        <dbReference type="ARBA" id="ARBA00023172"/>
    </source>
</evidence>
<dbReference type="InterPro" id="IPR003717">
    <property type="entry name" value="RecO"/>
</dbReference>
<accession>A0ABT1WEI9</accession>
<comment type="function">
    <text evidence="7">Involved in DNA repair and RecF pathway recombination.</text>
</comment>
<dbReference type="NCBIfam" id="TIGR00613">
    <property type="entry name" value="reco"/>
    <property type="match status" value="1"/>
</dbReference>
<keyword evidence="3 7" id="KW-0227">DNA damage</keyword>
<dbReference type="Pfam" id="PF02565">
    <property type="entry name" value="RecO_C"/>
    <property type="match status" value="1"/>
</dbReference>
<evidence type="ECO:0000259" key="8">
    <source>
        <dbReference type="Pfam" id="PF11967"/>
    </source>
</evidence>
<proteinExistence type="inferred from homology"/>
<keyword evidence="10" id="KW-1185">Reference proteome</keyword>
<evidence type="ECO:0000256" key="2">
    <source>
        <dbReference type="ARBA" id="ARBA00021310"/>
    </source>
</evidence>
<comment type="similarity">
    <text evidence="1 7">Belongs to the RecO family.</text>
</comment>
<reference evidence="9 10" key="1">
    <citation type="submission" date="2022-07" db="EMBL/GenBank/DDBJ databases">
        <authorList>
            <person name="Xamxidin M."/>
            <person name="Wu M."/>
        </authorList>
    </citation>
    <scope>NUCLEOTIDE SEQUENCE [LARGE SCALE GENOMIC DNA]</scope>
    <source>
        <strain evidence="9 10">NBRC 111650</strain>
    </source>
</reference>
<evidence type="ECO:0000256" key="6">
    <source>
        <dbReference type="ARBA" id="ARBA00033409"/>
    </source>
</evidence>
<keyword evidence="4 7" id="KW-0233">DNA recombination</keyword>
<dbReference type="SUPFAM" id="SSF50249">
    <property type="entry name" value="Nucleic acid-binding proteins"/>
    <property type="match status" value="1"/>
</dbReference>
<dbReference type="Gene3D" id="2.40.50.140">
    <property type="entry name" value="Nucleic acid-binding proteins"/>
    <property type="match status" value="1"/>
</dbReference>
<dbReference type="RefSeq" id="WP_256763705.1">
    <property type="nucleotide sequence ID" value="NZ_JANIGO010000002.1"/>
</dbReference>
<dbReference type="InterPro" id="IPR012340">
    <property type="entry name" value="NA-bd_OB-fold"/>
</dbReference>
<evidence type="ECO:0000256" key="3">
    <source>
        <dbReference type="ARBA" id="ARBA00022763"/>
    </source>
</evidence>
<dbReference type="SUPFAM" id="SSF57863">
    <property type="entry name" value="ArfGap/RecO-like zinc finger"/>
    <property type="match status" value="1"/>
</dbReference>
<gene>
    <name evidence="7 9" type="primary">recO</name>
    <name evidence="9" type="ORF">NQT62_05720</name>
</gene>
<dbReference type="InterPro" id="IPR022572">
    <property type="entry name" value="DNA_rep/recomb_RecO_N"/>
</dbReference>